<dbReference type="OrthoDB" id="9796920at2"/>
<proteinExistence type="predicted"/>
<gene>
    <name evidence="2" type="ORF">EVS81_04495</name>
</gene>
<dbReference type="EMBL" id="CP035806">
    <property type="protein sequence ID" value="QBE50191.1"/>
    <property type="molecule type" value="Genomic_DNA"/>
</dbReference>
<organism evidence="2 3">
    <name type="scientific">Leucobacter triazinivorans</name>
    <dbReference type="NCBI Taxonomy" id="1784719"/>
    <lineage>
        <taxon>Bacteria</taxon>
        <taxon>Bacillati</taxon>
        <taxon>Actinomycetota</taxon>
        <taxon>Actinomycetes</taxon>
        <taxon>Micrococcales</taxon>
        <taxon>Microbacteriaceae</taxon>
        <taxon>Leucobacter</taxon>
    </lineage>
</organism>
<reference evidence="2 3" key="1">
    <citation type="submission" date="2019-02" db="EMBL/GenBank/DDBJ databases">
        <authorList>
            <person name="Sun L."/>
            <person name="Pan D."/>
            <person name="Wu X."/>
        </authorList>
    </citation>
    <scope>NUCLEOTIDE SEQUENCE [LARGE SCALE GENOMIC DNA]</scope>
    <source>
        <strain evidence="2 3">JW-1</strain>
    </source>
</reference>
<dbReference type="Pfam" id="PF04073">
    <property type="entry name" value="tRNA_edit"/>
    <property type="match status" value="1"/>
</dbReference>
<evidence type="ECO:0000313" key="2">
    <source>
        <dbReference type="EMBL" id="QBE50191.1"/>
    </source>
</evidence>
<dbReference type="PANTHER" id="PTHR30411">
    <property type="entry name" value="CYTOPLASMIC PROTEIN"/>
    <property type="match status" value="1"/>
</dbReference>
<dbReference type="InterPro" id="IPR036754">
    <property type="entry name" value="YbaK/aa-tRNA-synt-asso_dom_sf"/>
</dbReference>
<dbReference type="PANTHER" id="PTHR30411:SF1">
    <property type="entry name" value="CYTOPLASMIC PROTEIN"/>
    <property type="match status" value="1"/>
</dbReference>
<dbReference type="GO" id="GO:0002161">
    <property type="term" value="F:aminoacyl-tRNA deacylase activity"/>
    <property type="evidence" value="ECO:0007669"/>
    <property type="project" value="InterPro"/>
</dbReference>
<sequence length="178" mass="18113">MPLDLLPAADAPELLAAPVRNAVAELDPQLSASIRVAGIDAALADTAAFCAAYGVDPAASANCIVVAGRRGEEITYAACVVLATTRADVNKTVRKLLGARKASFAPMDEAVALTGMEYGGITPLGLPAAWRVLVDSRVREVPEAVIGAGIRAAKIALPGETLCALPGVEVIDGLAAEL</sequence>
<evidence type="ECO:0000313" key="3">
    <source>
        <dbReference type="Proteomes" id="UP000289260"/>
    </source>
</evidence>
<name>A0A4P6KJA3_9MICO</name>
<dbReference type="Proteomes" id="UP000289260">
    <property type="component" value="Chromosome"/>
</dbReference>
<feature type="domain" description="YbaK/aminoacyl-tRNA synthetase-associated" evidence="1">
    <location>
        <begin position="43"/>
        <end position="160"/>
    </location>
</feature>
<dbReference type="AlphaFoldDB" id="A0A4P6KJA3"/>
<keyword evidence="3" id="KW-1185">Reference proteome</keyword>
<dbReference type="Gene3D" id="3.90.960.10">
    <property type="entry name" value="YbaK/aminoacyl-tRNA synthetase-associated domain"/>
    <property type="match status" value="1"/>
</dbReference>
<dbReference type="RefSeq" id="WP_130111286.1">
    <property type="nucleotide sequence ID" value="NZ_CP035806.1"/>
</dbReference>
<dbReference type="SUPFAM" id="SSF55826">
    <property type="entry name" value="YbaK/ProRS associated domain"/>
    <property type="match status" value="1"/>
</dbReference>
<dbReference type="InterPro" id="IPR007214">
    <property type="entry name" value="YbaK/aa-tRNA-synth-assoc-dom"/>
</dbReference>
<dbReference type="KEGG" id="ltr:EVS81_04495"/>
<evidence type="ECO:0000259" key="1">
    <source>
        <dbReference type="Pfam" id="PF04073"/>
    </source>
</evidence>
<protein>
    <recommendedName>
        <fullName evidence="1">YbaK/aminoacyl-tRNA synthetase-associated domain-containing protein</fullName>
    </recommendedName>
</protein>
<accession>A0A4P6KJA3</accession>